<evidence type="ECO:0000313" key="2">
    <source>
        <dbReference type="Proteomes" id="UP001152888"/>
    </source>
</evidence>
<keyword evidence="2" id="KW-1185">Reference proteome</keyword>
<comment type="caution">
    <text evidence="1">The sequence shown here is derived from an EMBL/GenBank/DDBJ whole genome shotgun (WGS) entry which is preliminary data.</text>
</comment>
<dbReference type="EMBL" id="CAKOFQ010006881">
    <property type="protein sequence ID" value="CAH1979542.1"/>
    <property type="molecule type" value="Genomic_DNA"/>
</dbReference>
<reference evidence="1" key="1">
    <citation type="submission" date="2022-03" db="EMBL/GenBank/DDBJ databases">
        <authorList>
            <person name="Sayadi A."/>
        </authorList>
    </citation>
    <scope>NUCLEOTIDE SEQUENCE</scope>
</reference>
<evidence type="ECO:0000313" key="1">
    <source>
        <dbReference type="EMBL" id="CAH1979542.1"/>
    </source>
</evidence>
<protein>
    <submittedName>
        <fullName evidence="1">Uncharacterized protein</fullName>
    </submittedName>
</protein>
<gene>
    <name evidence="1" type="ORF">ACAOBT_LOCUS13489</name>
</gene>
<accession>A0A9P0KPG0</accession>
<organism evidence="1 2">
    <name type="scientific">Acanthoscelides obtectus</name>
    <name type="common">Bean weevil</name>
    <name type="synonym">Bruchus obtectus</name>
    <dbReference type="NCBI Taxonomy" id="200917"/>
    <lineage>
        <taxon>Eukaryota</taxon>
        <taxon>Metazoa</taxon>
        <taxon>Ecdysozoa</taxon>
        <taxon>Arthropoda</taxon>
        <taxon>Hexapoda</taxon>
        <taxon>Insecta</taxon>
        <taxon>Pterygota</taxon>
        <taxon>Neoptera</taxon>
        <taxon>Endopterygota</taxon>
        <taxon>Coleoptera</taxon>
        <taxon>Polyphaga</taxon>
        <taxon>Cucujiformia</taxon>
        <taxon>Chrysomeloidea</taxon>
        <taxon>Chrysomelidae</taxon>
        <taxon>Bruchinae</taxon>
        <taxon>Bruchini</taxon>
        <taxon>Acanthoscelides</taxon>
    </lineage>
</organism>
<dbReference type="AlphaFoldDB" id="A0A9P0KPG0"/>
<dbReference type="Proteomes" id="UP001152888">
    <property type="component" value="Unassembled WGS sequence"/>
</dbReference>
<proteinExistence type="predicted"/>
<sequence length="116" mass="12872">MREDGNRKLQSSAVPTIFSFTKAKPKRKPPTQREVPASITPVVVDNEEEIVDPTPTKKMKVALLGKSHSFDSSESQVYDADRAKKNSSDETIMSGSSVIWNACLKNSLTFVLKIFI</sequence>
<name>A0A9P0KPG0_ACAOB</name>